<comment type="caution">
    <text evidence="1">The sequence shown here is derived from an EMBL/GenBank/DDBJ whole genome shotgun (WGS) entry which is preliminary data.</text>
</comment>
<organism evidence="1 2">
    <name type="scientific">Falsiroseomonas oleicola</name>
    <dbReference type="NCBI Taxonomy" id="2801474"/>
    <lineage>
        <taxon>Bacteria</taxon>
        <taxon>Pseudomonadati</taxon>
        <taxon>Pseudomonadota</taxon>
        <taxon>Alphaproteobacteria</taxon>
        <taxon>Acetobacterales</taxon>
        <taxon>Roseomonadaceae</taxon>
        <taxon>Falsiroseomonas</taxon>
    </lineage>
</organism>
<evidence type="ECO:0000313" key="1">
    <source>
        <dbReference type="EMBL" id="MBU8546654.1"/>
    </source>
</evidence>
<dbReference type="EMBL" id="JAERQM010000008">
    <property type="protein sequence ID" value="MBU8546654.1"/>
    <property type="molecule type" value="Genomic_DNA"/>
</dbReference>
<dbReference type="PANTHER" id="PTHR40267">
    <property type="entry name" value="BLR3294 PROTEIN"/>
    <property type="match status" value="1"/>
</dbReference>
<keyword evidence="2" id="KW-1185">Reference proteome</keyword>
<dbReference type="PANTHER" id="PTHR40267:SF1">
    <property type="entry name" value="BLR3294 PROTEIN"/>
    <property type="match status" value="1"/>
</dbReference>
<dbReference type="RefSeq" id="WP_216878670.1">
    <property type="nucleotide sequence ID" value="NZ_JAERQM010000008.1"/>
</dbReference>
<dbReference type="Pfam" id="PF17645">
    <property type="entry name" value="Amdase"/>
    <property type="match status" value="1"/>
</dbReference>
<dbReference type="Proteomes" id="UP000689967">
    <property type="component" value="Unassembled WGS sequence"/>
</dbReference>
<dbReference type="PIRSF" id="PIRSF015736">
    <property type="entry name" value="MI"/>
    <property type="match status" value="1"/>
</dbReference>
<protein>
    <submittedName>
        <fullName evidence="1">Aspartate/glutamate racemase family protein</fullName>
    </submittedName>
</protein>
<reference evidence="1 2" key="1">
    <citation type="submission" date="2021-01" db="EMBL/GenBank/DDBJ databases">
        <title>Roseomonas sp. nov, a bacterium isolated from an oil production mixture in Yumen Oilfield.</title>
        <authorList>
            <person name="Wu D."/>
        </authorList>
    </citation>
    <scope>NUCLEOTIDE SEQUENCE [LARGE SCALE GENOMIC DNA]</scope>
    <source>
        <strain evidence="1 2">ROY-5-3</strain>
    </source>
</reference>
<proteinExistence type="predicted"/>
<sequence>MPRAIRVGLMVPATNTTMEREMLGFLPEGSTVTRIGIPRTTGLLTRETMPAYREAAVKLAAEHFSPATHDLLAYGCTAAGFIAGPAGDAELARELAQVTGLPVVTTARAMVQGLQQIGAKEIAVVTPYSDEVNAQLAEFLADGGITVKRMDSLRAKDLEALCAIQPPEVEALARRTMAADCDALFIGCSQLPTQPFLAGLARDMGRPVLSSISATAQQAMAVPATA</sequence>
<dbReference type="InterPro" id="IPR026286">
    <property type="entry name" value="MaiA/AMDase"/>
</dbReference>
<accession>A0ABS6HD78</accession>
<gene>
    <name evidence="1" type="ORF">JJQ90_23240</name>
</gene>
<name>A0ABS6HD78_9PROT</name>
<evidence type="ECO:0000313" key="2">
    <source>
        <dbReference type="Proteomes" id="UP000689967"/>
    </source>
</evidence>